<dbReference type="AlphaFoldDB" id="A0A2H0WJ86"/>
<name>A0A2H0WJ86_UNCKA</name>
<comment type="subcellular location">
    <subcellularLocation>
        <location evidence="1 6">Cell membrane</location>
        <topology evidence="1 6">Multi-pass membrane protein</topology>
    </subcellularLocation>
</comment>
<keyword evidence="5 6" id="KW-0472">Membrane</keyword>
<feature type="transmembrane region" description="Helical" evidence="6">
    <location>
        <begin position="189"/>
        <end position="210"/>
    </location>
</feature>
<protein>
    <recommendedName>
        <fullName evidence="6">TVP38/TMEM64 family membrane protein</fullName>
    </recommendedName>
</protein>
<feature type="transmembrane region" description="Helical" evidence="6">
    <location>
        <begin position="79"/>
        <end position="100"/>
    </location>
</feature>
<feature type="transmembrane region" description="Helical" evidence="6">
    <location>
        <begin position="135"/>
        <end position="153"/>
    </location>
</feature>
<comment type="caution">
    <text evidence="8">The sequence shown here is derived from an EMBL/GenBank/DDBJ whole genome shotgun (WGS) entry which is preliminary data.</text>
</comment>
<dbReference type="PANTHER" id="PTHR12677">
    <property type="entry name" value="GOLGI APPARATUS MEMBRANE PROTEIN TVP38-RELATED"/>
    <property type="match status" value="1"/>
</dbReference>
<evidence type="ECO:0000256" key="1">
    <source>
        <dbReference type="ARBA" id="ARBA00004651"/>
    </source>
</evidence>
<dbReference type="EMBL" id="PEZN01000036">
    <property type="protein sequence ID" value="PIS12717.1"/>
    <property type="molecule type" value="Genomic_DNA"/>
</dbReference>
<feature type="transmembrane region" description="Helical" evidence="6">
    <location>
        <begin position="159"/>
        <end position="180"/>
    </location>
</feature>
<organism evidence="8 9">
    <name type="scientific">candidate division WWE3 bacterium CG09_land_8_20_14_0_10_39_24</name>
    <dbReference type="NCBI Taxonomy" id="1975088"/>
    <lineage>
        <taxon>Bacteria</taxon>
        <taxon>Katanobacteria</taxon>
    </lineage>
</organism>
<reference evidence="9" key="1">
    <citation type="submission" date="2017-09" db="EMBL/GenBank/DDBJ databases">
        <title>Depth-based differentiation of microbial function through sediment-hosted aquifers and enrichment of novel symbionts in the deep terrestrial subsurface.</title>
        <authorList>
            <person name="Probst A.J."/>
            <person name="Ladd B."/>
            <person name="Jarett J.K."/>
            <person name="Geller-Mcgrath D.E."/>
            <person name="Sieber C.M.K."/>
            <person name="Emerson J.B."/>
            <person name="Anantharaman K."/>
            <person name="Thomas B.C."/>
            <person name="Malmstrom R."/>
            <person name="Stieglmeier M."/>
            <person name="Klingl A."/>
            <person name="Woyke T."/>
            <person name="Ryan C.M."/>
            <person name="Banfield J.F."/>
        </authorList>
    </citation>
    <scope>NUCLEOTIDE SEQUENCE [LARGE SCALE GENOMIC DNA]</scope>
</reference>
<evidence type="ECO:0000256" key="5">
    <source>
        <dbReference type="ARBA" id="ARBA00023136"/>
    </source>
</evidence>
<evidence type="ECO:0000256" key="2">
    <source>
        <dbReference type="ARBA" id="ARBA00022475"/>
    </source>
</evidence>
<gene>
    <name evidence="8" type="ORF">COT69_02555</name>
</gene>
<evidence type="ECO:0000256" key="6">
    <source>
        <dbReference type="RuleBase" id="RU366058"/>
    </source>
</evidence>
<evidence type="ECO:0000256" key="3">
    <source>
        <dbReference type="ARBA" id="ARBA00022692"/>
    </source>
</evidence>
<feature type="transmembrane region" description="Helical" evidence="6">
    <location>
        <begin position="14"/>
        <end position="33"/>
    </location>
</feature>
<keyword evidence="4 6" id="KW-1133">Transmembrane helix</keyword>
<dbReference type="PANTHER" id="PTHR12677:SF59">
    <property type="entry name" value="GOLGI APPARATUS MEMBRANE PROTEIN TVP38-RELATED"/>
    <property type="match status" value="1"/>
</dbReference>
<dbReference type="InterPro" id="IPR015414">
    <property type="entry name" value="TMEM64"/>
</dbReference>
<evidence type="ECO:0000313" key="8">
    <source>
        <dbReference type="EMBL" id="PIS12717.1"/>
    </source>
</evidence>
<dbReference type="GO" id="GO:0005886">
    <property type="term" value="C:plasma membrane"/>
    <property type="evidence" value="ECO:0007669"/>
    <property type="project" value="UniProtKB-SubCell"/>
</dbReference>
<evidence type="ECO:0000256" key="4">
    <source>
        <dbReference type="ARBA" id="ARBA00022989"/>
    </source>
</evidence>
<comment type="similarity">
    <text evidence="6">Belongs to the TVP38/TMEM64 family.</text>
</comment>
<evidence type="ECO:0000259" key="7">
    <source>
        <dbReference type="Pfam" id="PF09335"/>
    </source>
</evidence>
<keyword evidence="3 6" id="KW-0812">Transmembrane</keyword>
<dbReference type="Pfam" id="PF09335">
    <property type="entry name" value="VTT_dom"/>
    <property type="match status" value="1"/>
</dbReference>
<accession>A0A2H0WJ86</accession>
<sequence length="218" mass="23788">MNSEPSWNDVLKNLLFIASTLGAAYLVTVYLGLDGLREKVLTAGLYAPLIILTLKATTVVVVPLGGTVIYPVAGALFGFWPGLWLCLAGDAIGSSIAFFISRRFGRSVLRYFTSQAERPVLDQVIGRLGDEKKLLVTRIFFIGFMDLFAYAAGLTKVRFWFFILIHIAVHAIPASLYVVFGDLLVSGNWWLMIGAALAGGALALVGAWRFQVDLLRGN</sequence>
<dbReference type="Proteomes" id="UP000230787">
    <property type="component" value="Unassembled WGS sequence"/>
</dbReference>
<evidence type="ECO:0000313" key="9">
    <source>
        <dbReference type="Proteomes" id="UP000230787"/>
    </source>
</evidence>
<keyword evidence="2 6" id="KW-1003">Cell membrane</keyword>
<proteinExistence type="inferred from homology"/>
<dbReference type="InterPro" id="IPR032816">
    <property type="entry name" value="VTT_dom"/>
</dbReference>
<feature type="domain" description="VTT" evidence="7">
    <location>
        <begin position="66"/>
        <end position="182"/>
    </location>
</feature>
<feature type="transmembrane region" description="Helical" evidence="6">
    <location>
        <begin position="45"/>
        <end position="73"/>
    </location>
</feature>